<gene>
    <name evidence="6" type="ORF">EPA86_02405</name>
</gene>
<dbReference type="Gene3D" id="2.40.10.220">
    <property type="entry name" value="predicted glycosyltransferase like domains"/>
    <property type="match status" value="1"/>
</dbReference>
<dbReference type="SUPFAM" id="SSF141371">
    <property type="entry name" value="PilZ domain-like"/>
    <property type="match status" value="2"/>
</dbReference>
<keyword evidence="1" id="KW-0973">c-di-GMP</keyword>
<keyword evidence="2" id="KW-0547">Nucleotide-binding</keyword>
<dbReference type="Proteomes" id="UP000315303">
    <property type="component" value="Unassembled WGS sequence"/>
</dbReference>
<name>A0A502L3S0_9GAMM</name>
<dbReference type="EMBL" id="SAWY01000003">
    <property type="protein sequence ID" value="TPH18618.1"/>
    <property type="molecule type" value="Genomic_DNA"/>
</dbReference>
<evidence type="ECO:0000313" key="7">
    <source>
        <dbReference type="Proteomes" id="UP000315303"/>
    </source>
</evidence>
<evidence type="ECO:0000256" key="2">
    <source>
        <dbReference type="ARBA" id="ARBA00022741"/>
    </source>
</evidence>
<dbReference type="InterPro" id="IPR012349">
    <property type="entry name" value="Split_barrel_FMN-bd"/>
</dbReference>
<keyword evidence="6" id="KW-0966">Cell projection</keyword>
<dbReference type="RefSeq" id="WP_140601480.1">
    <property type="nucleotide sequence ID" value="NZ_SAWY01000003.1"/>
</dbReference>
<keyword evidence="3" id="KW-0975">Bacterial flagellum</keyword>
<dbReference type="Pfam" id="PF07238">
    <property type="entry name" value="PilZ"/>
    <property type="match status" value="1"/>
</dbReference>
<feature type="domain" description="Type III secretion system flagellar brake protein YcgR PilZN" evidence="5">
    <location>
        <begin position="24"/>
        <end position="113"/>
    </location>
</feature>
<dbReference type="InterPro" id="IPR009926">
    <property type="entry name" value="T3SS_YcgR_PilZN"/>
</dbReference>
<comment type="caution">
    <text evidence="6">The sequence shown here is derived from an EMBL/GenBank/DDBJ whole genome shotgun (WGS) entry which is preliminary data.</text>
</comment>
<evidence type="ECO:0000256" key="3">
    <source>
        <dbReference type="ARBA" id="ARBA00023143"/>
    </source>
</evidence>
<accession>A0A502L3S0</accession>
<dbReference type="InterPro" id="IPR009875">
    <property type="entry name" value="PilZ_domain"/>
</dbReference>
<keyword evidence="6" id="KW-0969">Cilium</keyword>
<organism evidence="6 7">
    <name type="scientific">Litorilituus lipolyticus</name>
    <dbReference type="NCBI Taxonomy" id="2491017"/>
    <lineage>
        <taxon>Bacteria</taxon>
        <taxon>Pseudomonadati</taxon>
        <taxon>Pseudomonadota</taxon>
        <taxon>Gammaproteobacteria</taxon>
        <taxon>Alteromonadales</taxon>
        <taxon>Colwelliaceae</taxon>
        <taxon>Litorilituus</taxon>
    </lineage>
</organism>
<evidence type="ECO:0000313" key="6">
    <source>
        <dbReference type="EMBL" id="TPH18618.1"/>
    </source>
</evidence>
<dbReference type="AlphaFoldDB" id="A0A502L3S0"/>
<dbReference type="OrthoDB" id="6262602at2"/>
<dbReference type="Gene3D" id="2.30.110.10">
    <property type="entry name" value="Electron Transport, Fmn-binding Protein, Chain A"/>
    <property type="match status" value="1"/>
</dbReference>
<evidence type="ECO:0000259" key="5">
    <source>
        <dbReference type="Pfam" id="PF12945"/>
    </source>
</evidence>
<proteinExistence type="predicted"/>
<evidence type="ECO:0000256" key="1">
    <source>
        <dbReference type="ARBA" id="ARBA00022636"/>
    </source>
</evidence>
<protein>
    <submittedName>
        <fullName evidence="6">Flagellar brake protein</fullName>
    </submittedName>
</protein>
<dbReference type="Pfam" id="PF12945">
    <property type="entry name" value="PilZNR"/>
    <property type="match status" value="1"/>
</dbReference>
<keyword evidence="7" id="KW-1185">Reference proteome</keyword>
<reference evidence="6 7" key="1">
    <citation type="submission" date="2019-01" db="EMBL/GenBank/DDBJ databases">
        <title>Litorilituus lipolytica sp. nov., isolated from intertidal sand of the Yellow Sea in China.</title>
        <authorList>
            <person name="Liu A."/>
        </authorList>
    </citation>
    <scope>NUCLEOTIDE SEQUENCE [LARGE SCALE GENOMIC DNA]</scope>
    <source>
        <strain evidence="6 7">RZ04</strain>
    </source>
</reference>
<keyword evidence="6" id="KW-0282">Flagellum</keyword>
<evidence type="ECO:0000259" key="4">
    <source>
        <dbReference type="Pfam" id="PF07238"/>
    </source>
</evidence>
<dbReference type="GO" id="GO:0035438">
    <property type="term" value="F:cyclic-di-GMP binding"/>
    <property type="evidence" value="ECO:0007669"/>
    <property type="project" value="InterPro"/>
</dbReference>
<sequence>MTEKATKVETATRLSRNLALLNAGSSITIDIATPAGQKNKFRTTFIGYLPKQYVLIQFPDSSKLGNFSQYIKQGTAVTVRGLIEGHEGAIVAFVSVVKQTLQLPSRIMVLDFPHSVSLHHLRSAIRIDTNIIGKVKIDDLYWNTTITNLSISGCHLDVANGEKLVLAEDKDIEIVIESIEGSGNIKLAGNICNLKQLSTGVSFGVKFNSSCKEQVVELLNFALTEAK</sequence>
<feature type="domain" description="PilZ" evidence="4">
    <location>
        <begin position="122"/>
        <end position="214"/>
    </location>
</feature>